<organism evidence="3 4">
    <name type="scientific">Cellulosimicrobium composti</name>
    <dbReference type="NCBI Taxonomy" id="2672572"/>
    <lineage>
        <taxon>Bacteria</taxon>
        <taxon>Bacillati</taxon>
        <taxon>Actinomycetota</taxon>
        <taxon>Actinomycetes</taxon>
        <taxon>Micrococcales</taxon>
        <taxon>Promicromonosporaceae</taxon>
        <taxon>Cellulosimicrobium</taxon>
    </lineage>
</organism>
<feature type="chain" id="PRO_5045696161" description="Lipoprotein" evidence="2">
    <location>
        <begin position="28"/>
        <end position="265"/>
    </location>
</feature>
<evidence type="ECO:0000313" key="3">
    <source>
        <dbReference type="EMBL" id="NDO89164.1"/>
    </source>
</evidence>
<sequence length="265" mass="27205">MIPSRTRPPRGRATALVVALTAAATLAACSTAGPDPEPSTPPPSASTATDATEAPTEDPTDEPTEDAADPLADRPTEPPAQAVDAGTVAAGAPATASGTGSAAVTFVRDGEFAVVVHLDCGDCAQTRAFMAPTEVTPYPGTLGEATGSYLMDVFEDSDPRQSIWLETTGDWSVRLESWNDLPPVTGAQQGTGSTVLRLDGTATSAEVSWTPAGQGDSFQGRYFGVTREASRMFGDSEAFTETIDLALPGVLAVKTAGTWSVTPQG</sequence>
<accession>A0ABX0BDZ1</accession>
<keyword evidence="2" id="KW-0732">Signal</keyword>
<evidence type="ECO:0000256" key="2">
    <source>
        <dbReference type="SAM" id="SignalP"/>
    </source>
</evidence>
<evidence type="ECO:0000256" key="1">
    <source>
        <dbReference type="SAM" id="MobiDB-lite"/>
    </source>
</evidence>
<evidence type="ECO:0000313" key="4">
    <source>
        <dbReference type="Proteomes" id="UP000471672"/>
    </source>
</evidence>
<dbReference type="Proteomes" id="UP000471672">
    <property type="component" value="Unassembled WGS sequence"/>
</dbReference>
<name>A0ABX0BDZ1_9MICO</name>
<evidence type="ECO:0008006" key="5">
    <source>
        <dbReference type="Google" id="ProtNLM"/>
    </source>
</evidence>
<feature type="region of interest" description="Disordered" evidence="1">
    <location>
        <begin position="29"/>
        <end position="81"/>
    </location>
</feature>
<dbReference type="RefSeq" id="WP_162289460.1">
    <property type="nucleotide sequence ID" value="NZ_JAAFAN010000016.1"/>
</dbReference>
<proteinExistence type="predicted"/>
<feature type="compositionally biased region" description="Pro residues" evidence="1">
    <location>
        <begin position="35"/>
        <end position="44"/>
    </location>
</feature>
<comment type="caution">
    <text evidence="3">The sequence shown here is derived from an EMBL/GenBank/DDBJ whole genome shotgun (WGS) entry which is preliminary data.</text>
</comment>
<reference evidence="3 4" key="1">
    <citation type="journal article" date="2021" name="Arch. Microbiol.">
        <title>Cellulosimicrobium fucosivorans sp. nov., isolated from San Elijo Lagoon, contains a fucose metabolic pathway linked to carotenoid production.</title>
        <authorList>
            <person name="Aviles F.A."/>
            <person name="Kyndt J.A."/>
        </authorList>
    </citation>
    <scope>NUCLEOTIDE SEQUENCE [LARGE SCALE GENOMIC DNA]</scope>
    <source>
        <strain evidence="3 4">SE3</strain>
    </source>
</reference>
<protein>
    <recommendedName>
        <fullName evidence="5">Lipoprotein</fullName>
    </recommendedName>
</protein>
<feature type="signal peptide" evidence="2">
    <location>
        <begin position="1"/>
        <end position="27"/>
    </location>
</feature>
<keyword evidence="4" id="KW-1185">Reference proteome</keyword>
<feature type="compositionally biased region" description="Low complexity" evidence="1">
    <location>
        <begin position="45"/>
        <end position="54"/>
    </location>
</feature>
<feature type="compositionally biased region" description="Acidic residues" evidence="1">
    <location>
        <begin position="55"/>
        <end position="68"/>
    </location>
</feature>
<dbReference type="PROSITE" id="PS51257">
    <property type="entry name" value="PROKAR_LIPOPROTEIN"/>
    <property type="match status" value="1"/>
</dbReference>
<dbReference type="EMBL" id="JAAFAN010000016">
    <property type="protein sequence ID" value="NDO89164.1"/>
    <property type="molecule type" value="Genomic_DNA"/>
</dbReference>
<gene>
    <name evidence="3" type="ORF">GYH36_06780</name>
</gene>